<dbReference type="Proteomes" id="UP000028990">
    <property type="component" value="Unassembled WGS sequence"/>
</dbReference>
<dbReference type="EMBL" id="KN122584">
    <property type="protein sequence ID" value="KFO29576.1"/>
    <property type="molecule type" value="Genomic_DNA"/>
</dbReference>
<dbReference type="AlphaFoldDB" id="A0A091E3C8"/>
<evidence type="ECO:0000313" key="3">
    <source>
        <dbReference type="Proteomes" id="UP000028990"/>
    </source>
</evidence>
<protein>
    <submittedName>
        <fullName evidence="2">Uncharacterized protein</fullName>
    </submittedName>
</protein>
<organism evidence="2 3">
    <name type="scientific">Fukomys damarensis</name>
    <name type="common">Damaraland mole rat</name>
    <name type="synonym">Cryptomys damarensis</name>
    <dbReference type="NCBI Taxonomy" id="885580"/>
    <lineage>
        <taxon>Eukaryota</taxon>
        <taxon>Metazoa</taxon>
        <taxon>Chordata</taxon>
        <taxon>Craniata</taxon>
        <taxon>Vertebrata</taxon>
        <taxon>Euteleostomi</taxon>
        <taxon>Mammalia</taxon>
        <taxon>Eutheria</taxon>
        <taxon>Euarchontoglires</taxon>
        <taxon>Glires</taxon>
        <taxon>Rodentia</taxon>
        <taxon>Hystricomorpha</taxon>
        <taxon>Bathyergidae</taxon>
        <taxon>Fukomys</taxon>
    </lineage>
</organism>
<feature type="compositionally biased region" description="Basic residues" evidence="1">
    <location>
        <begin position="116"/>
        <end position="146"/>
    </location>
</feature>
<keyword evidence="3" id="KW-1185">Reference proteome</keyword>
<reference evidence="2 3" key="1">
    <citation type="submission" date="2013-11" db="EMBL/GenBank/DDBJ databases">
        <title>The Damaraland mole rat (Fukomys damarensis) genome and evolution of African mole rats.</title>
        <authorList>
            <person name="Gladyshev V.N."/>
            <person name="Fang X."/>
        </authorList>
    </citation>
    <scope>NUCLEOTIDE SEQUENCE [LARGE SCALE GENOMIC DNA]</scope>
    <source>
        <tissue evidence="2">Liver</tissue>
    </source>
</reference>
<gene>
    <name evidence="2" type="ORF">H920_09005</name>
</gene>
<sequence>MWILDAESHKPYSRCREPGDQENLCRDQASPGGTPKCYAICTCPRNSRLTAGKATVKATVSTQDLKSVPPSEFEQAATADLTSQETCVLRFSESLLEEIKQAKRSKTSTRKEEERRKKKEERRKKKEERRKKKEERRKKKEERRKKKEEEEMKRVSAMVKEI</sequence>
<feature type="region of interest" description="Disordered" evidence="1">
    <location>
        <begin position="101"/>
        <end position="162"/>
    </location>
</feature>
<name>A0A091E3C8_FUKDA</name>
<proteinExistence type="predicted"/>
<accession>A0A091E3C8</accession>
<feature type="compositionally biased region" description="Basic and acidic residues" evidence="1">
    <location>
        <begin position="147"/>
        <end position="162"/>
    </location>
</feature>
<evidence type="ECO:0000256" key="1">
    <source>
        <dbReference type="SAM" id="MobiDB-lite"/>
    </source>
</evidence>
<evidence type="ECO:0000313" key="2">
    <source>
        <dbReference type="EMBL" id="KFO29576.1"/>
    </source>
</evidence>